<dbReference type="InterPro" id="IPR019775">
    <property type="entry name" value="WD40_repeat_CS"/>
</dbReference>
<dbReference type="InterPro" id="IPR057451">
    <property type="entry name" value="BRWD/PHIP_AD"/>
</dbReference>
<dbReference type="Proteomes" id="UP000694557">
    <property type="component" value="Unassembled WGS sequence"/>
</dbReference>
<feature type="domain" description="Bromo" evidence="8">
    <location>
        <begin position="985"/>
        <end position="1055"/>
    </location>
</feature>
<feature type="repeat" description="WD" evidence="6">
    <location>
        <begin position="302"/>
        <end position="335"/>
    </location>
</feature>
<dbReference type="SUPFAM" id="SSF50978">
    <property type="entry name" value="WD40 repeat-like"/>
    <property type="match status" value="1"/>
</dbReference>
<feature type="region of interest" description="Disordered" evidence="7">
    <location>
        <begin position="1219"/>
        <end position="1316"/>
    </location>
</feature>
<dbReference type="PRINTS" id="PR00503">
    <property type="entry name" value="BROMODOMAIN"/>
</dbReference>
<keyword evidence="10" id="KW-1185">Reference proteome</keyword>
<dbReference type="InterPro" id="IPR036427">
    <property type="entry name" value="Bromodomain-like_sf"/>
</dbReference>
<evidence type="ECO:0000256" key="3">
    <source>
        <dbReference type="ARBA" id="ARBA00022737"/>
    </source>
</evidence>
<dbReference type="SUPFAM" id="SSF47370">
    <property type="entry name" value="Bromodomain"/>
    <property type="match status" value="2"/>
</dbReference>
<feature type="repeat" description="WD" evidence="6">
    <location>
        <begin position="404"/>
        <end position="446"/>
    </location>
</feature>
<keyword evidence="1" id="KW-0597">Phosphoprotein</keyword>
<dbReference type="Gene3D" id="1.20.920.10">
    <property type="entry name" value="Bromodomain-like"/>
    <property type="match status" value="2"/>
</dbReference>
<feature type="region of interest" description="Disordered" evidence="7">
    <location>
        <begin position="598"/>
        <end position="640"/>
    </location>
</feature>
<dbReference type="InterPro" id="IPR001680">
    <property type="entry name" value="WD40_rpt"/>
</dbReference>
<evidence type="ECO:0000313" key="10">
    <source>
        <dbReference type="Proteomes" id="UP000694557"/>
    </source>
</evidence>
<evidence type="ECO:0000313" key="9">
    <source>
        <dbReference type="Ensembl" id="ENSOKIP00005066602.1"/>
    </source>
</evidence>
<name>A0A8C7I1L5_ONCKI</name>
<dbReference type="PANTHER" id="PTHR16266:SF25">
    <property type="entry name" value="BROMODOMAIN AND WD REPEAT-CONTAINING PROTEIN 3"/>
    <property type="match status" value="1"/>
</dbReference>
<dbReference type="CDD" id="cd05529">
    <property type="entry name" value="Bromo_WDR9_I_like"/>
    <property type="match status" value="1"/>
</dbReference>
<dbReference type="PROSITE" id="PS50082">
    <property type="entry name" value="WD_REPEATS_2"/>
    <property type="match status" value="5"/>
</dbReference>
<dbReference type="FunFam" id="2.130.10.10:FF:000328">
    <property type="entry name" value="Bromodomain and WD repeat domain containing 3"/>
    <property type="match status" value="1"/>
</dbReference>
<dbReference type="GO" id="GO:0008360">
    <property type="term" value="P:regulation of cell shape"/>
    <property type="evidence" value="ECO:0007669"/>
    <property type="project" value="TreeGrafter"/>
</dbReference>
<proteinExistence type="predicted"/>
<dbReference type="InterPro" id="IPR036322">
    <property type="entry name" value="WD40_repeat_dom_sf"/>
</dbReference>
<keyword evidence="3" id="KW-0677">Repeat</keyword>
<dbReference type="Pfam" id="PF00400">
    <property type="entry name" value="WD40"/>
    <property type="match status" value="5"/>
</dbReference>
<dbReference type="Pfam" id="PF25313">
    <property type="entry name" value="BRWD_AD"/>
    <property type="match status" value="1"/>
</dbReference>
<organism evidence="9 10">
    <name type="scientific">Oncorhynchus kisutch</name>
    <name type="common">Coho salmon</name>
    <name type="synonym">Salmo kisutch</name>
    <dbReference type="NCBI Taxonomy" id="8019"/>
    <lineage>
        <taxon>Eukaryota</taxon>
        <taxon>Metazoa</taxon>
        <taxon>Chordata</taxon>
        <taxon>Craniata</taxon>
        <taxon>Vertebrata</taxon>
        <taxon>Euteleostomi</taxon>
        <taxon>Actinopterygii</taxon>
        <taxon>Neopterygii</taxon>
        <taxon>Teleostei</taxon>
        <taxon>Protacanthopterygii</taxon>
        <taxon>Salmoniformes</taxon>
        <taxon>Salmonidae</taxon>
        <taxon>Salmoninae</taxon>
        <taxon>Oncorhynchus</taxon>
    </lineage>
</organism>
<dbReference type="CDD" id="cd00200">
    <property type="entry name" value="WD40"/>
    <property type="match status" value="1"/>
</dbReference>
<dbReference type="PROSITE" id="PS00678">
    <property type="entry name" value="WD_REPEATS_1"/>
    <property type="match status" value="1"/>
</dbReference>
<dbReference type="GO" id="GO:0005634">
    <property type="term" value="C:nucleus"/>
    <property type="evidence" value="ECO:0007669"/>
    <property type="project" value="TreeGrafter"/>
</dbReference>
<feature type="compositionally biased region" description="Low complexity" evidence="7">
    <location>
        <begin position="1269"/>
        <end position="1280"/>
    </location>
</feature>
<dbReference type="FunFam" id="2.130.10.10:FF:001135">
    <property type="entry name" value="Bromodomain and WD repeat domain containing 3"/>
    <property type="match status" value="1"/>
</dbReference>
<feature type="repeat" description="WD" evidence="6">
    <location>
        <begin position="162"/>
        <end position="203"/>
    </location>
</feature>
<feature type="repeat" description="WD" evidence="6">
    <location>
        <begin position="204"/>
        <end position="240"/>
    </location>
</feature>
<dbReference type="InterPro" id="IPR001487">
    <property type="entry name" value="Bromodomain"/>
</dbReference>
<dbReference type="InterPro" id="IPR052060">
    <property type="entry name" value="Bromo_WD_repeat"/>
</dbReference>
<dbReference type="SMART" id="SM00297">
    <property type="entry name" value="BROMO"/>
    <property type="match status" value="2"/>
</dbReference>
<gene>
    <name evidence="9" type="primary">BRWD3</name>
    <name evidence="9" type="synonym">LOC109872490</name>
</gene>
<dbReference type="FunFam" id="2.130.10.10:FF:000222">
    <property type="entry name" value="Bromodomain and WD repeat domain containing 3"/>
    <property type="match status" value="1"/>
</dbReference>
<reference evidence="9" key="2">
    <citation type="submission" date="2025-09" db="UniProtKB">
        <authorList>
            <consortium name="Ensembl"/>
        </authorList>
    </citation>
    <scope>IDENTIFICATION</scope>
</reference>
<dbReference type="InterPro" id="IPR015943">
    <property type="entry name" value="WD40/YVTN_repeat-like_dom_sf"/>
</dbReference>
<dbReference type="GeneTree" id="ENSGT00950000183107"/>
<feature type="repeat" description="WD" evidence="6">
    <location>
        <begin position="120"/>
        <end position="161"/>
    </location>
</feature>
<dbReference type="GO" id="GO:0006357">
    <property type="term" value="P:regulation of transcription by RNA polymerase II"/>
    <property type="evidence" value="ECO:0007669"/>
    <property type="project" value="TreeGrafter"/>
</dbReference>
<reference evidence="9" key="1">
    <citation type="submission" date="2025-08" db="UniProtKB">
        <authorList>
            <consortium name="Ensembl"/>
        </authorList>
    </citation>
    <scope>IDENTIFICATION</scope>
</reference>
<feature type="domain" description="Bromo" evidence="8">
    <location>
        <begin position="1125"/>
        <end position="1195"/>
    </location>
</feature>
<evidence type="ECO:0000256" key="2">
    <source>
        <dbReference type="ARBA" id="ARBA00022574"/>
    </source>
</evidence>
<protein>
    <submittedName>
        <fullName evidence="9">Bromodomain and WD repeat domain containing 3</fullName>
    </submittedName>
</protein>
<dbReference type="Pfam" id="PF00439">
    <property type="entry name" value="Bromodomain"/>
    <property type="match status" value="2"/>
</dbReference>
<dbReference type="SMART" id="SM00320">
    <property type="entry name" value="WD40"/>
    <property type="match status" value="8"/>
</dbReference>
<dbReference type="FunFam" id="1.20.920.10:FF:000008">
    <property type="entry name" value="Bromodomain and WD repeat domain containing 3"/>
    <property type="match status" value="1"/>
</dbReference>
<dbReference type="GO" id="GO:0007010">
    <property type="term" value="P:cytoskeleton organization"/>
    <property type="evidence" value="ECO:0007669"/>
    <property type="project" value="TreeGrafter"/>
</dbReference>
<dbReference type="PROSITE" id="PS00633">
    <property type="entry name" value="BROMODOMAIN_1"/>
    <property type="match status" value="1"/>
</dbReference>
<feature type="region of interest" description="Disordered" evidence="7">
    <location>
        <begin position="727"/>
        <end position="778"/>
    </location>
</feature>
<dbReference type="PROSITE" id="PS50294">
    <property type="entry name" value="WD_REPEATS_REGION"/>
    <property type="match status" value="4"/>
</dbReference>
<dbReference type="FunFam" id="2.30.30.1040:FF:000003">
    <property type="entry name" value="Bromodomain and WD repeat domain containing 1"/>
    <property type="match status" value="1"/>
</dbReference>
<dbReference type="Gene3D" id="2.130.10.10">
    <property type="entry name" value="YVTN repeat-like/Quinoprotein amine dehydrogenase"/>
    <property type="match status" value="2"/>
</dbReference>
<evidence type="ECO:0000256" key="5">
    <source>
        <dbReference type="PROSITE-ProRule" id="PRU00035"/>
    </source>
</evidence>
<feature type="compositionally biased region" description="Basic residues" evidence="7">
    <location>
        <begin position="1224"/>
        <end position="1239"/>
    </location>
</feature>
<sequence>MCPQVILNQHIPADYLLRVCQQIGPLIDKEAPPSVPGVQTLLGLGRQSLLRTAKSCSHTEWSGTAVAALHRGRPPEPPVSFGKPPSIVSIMGARQATGTARFGHALPSYTYQHVKMHRRILGHLSSVYCVAFDRSGRRIFTGSDDCLVKIWSTDDGRLLSTLRGHAAEISDMAVNYDNTLIASASCDKVIRVWCLRTCAPITVLQGHAASITSIQFCPAVKGPMRYLASTGADGMVCFWQWHSLSMKFVDRPVKFIERSRPGVQISTSSFSCGGMFLATGSTDHVIRVYYLGSETPMKLSELDSHMDKVVVVQFCNNSYSLRFVSGSRDGTVRIWHYQQQEWKSITLDIATRLPGTAVVNGEDKTKLVPTMVAWDRGDRTVVTAVSNYLLKVWSSTTGQLLHVLSGHDDEVFVLEAHPFDHRIMLSAGHDGNIYMWDLSKGSKIRNFFNMIEGQGHGAVFDCKFSADGQHFACTDSHGHLLIFGFGCSRPYEKIPDQMFFHTDFRPLIRDANNFVLDEQTQQAPHLMPPPFLVDVDGNPHPTHYQRLVPGRESCKDEHLVPQLGYMVVEQVIGQQTAEEGHGESPLDVLIRELQNQPDERRDQDGVPEGEVGSPPNVGLRRSGQVEGVRQMHHNAPRSQMATERDLLAWSRRVVVNEVQQGVLRVMEETRRAKGEVECSLYNTERRRKPVLGAPKVRSNLNNFYILDVSPLLPLSVSSSDYSDWTADAGINLQPPKRTSRRQVRPPGGSSSSEEAEGQGEEARRKQAKEKKKPKQTKQKRESFVTLEWLPPSWIMETIPRRSPFVVRPTLNTYIVVGIKYEVGPPTLCCLKLAFLHPISGKMTNESFSLKYHDMPDVIDFLVLQQFYDEAKEHNWQTGMRFRSIIDDAWWFGSVEDQQPLQPEYPDSLFQCYTVKWDNSEREKMSPWDMEPIPDEAELPEDVGDGVVVTEEEVKARLYSPQEGEWGAHTRDEDCQRVIFGIDELLTLDLAKAFASPVDLRDYPLYCTVVAYPTDLSTIRRRLENRFYRRISALMWEVRYIEHNARTFNEPQSPIVAAAKVVTDVLLRYIGDQSCTDILDLYHKMKTELSSGEDEVKHEDVPKKRGVVLDVRAWRGQCRELLRRMMDGPDSEPFRQPVDLFTYQDYRDIIDTPMDLGTVTETLIIGNYENPMEFAKDVRLIFSNSKAYTPNKKSQIYTMTLSLSAFFERQIISIISDYKSAVQNQRRKSRQSVSYRKRLHSGGSSPPTSRPSRYWPEEDSEQGEGGAEGGQKSSSRSKSGQVNTRNQGRRTVLYNDESDDESGTTEDPLNLGMSRSGRLRRMTEKARVSHLMGWNH</sequence>
<keyword evidence="2 6" id="KW-0853">WD repeat</keyword>
<dbReference type="PROSITE" id="PS50014">
    <property type="entry name" value="BROMODOMAIN_2"/>
    <property type="match status" value="2"/>
</dbReference>
<feature type="compositionally biased region" description="Low complexity" evidence="7">
    <location>
        <begin position="1240"/>
        <end position="1252"/>
    </location>
</feature>
<keyword evidence="4 5" id="KW-0103">Bromodomain</keyword>
<dbReference type="Ensembl" id="ENSOKIT00005070849.1">
    <property type="protein sequence ID" value="ENSOKIP00005066602.1"/>
    <property type="gene ID" value="ENSOKIG00005027453.1"/>
</dbReference>
<evidence type="ECO:0000256" key="7">
    <source>
        <dbReference type="SAM" id="MobiDB-lite"/>
    </source>
</evidence>
<feature type="compositionally biased region" description="Basic residues" evidence="7">
    <location>
        <begin position="765"/>
        <end position="777"/>
    </location>
</feature>
<evidence type="ECO:0000259" key="8">
    <source>
        <dbReference type="PROSITE" id="PS50014"/>
    </source>
</evidence>
<dbReference type="InterPro" id="IPR018359">
    <property type="entry name" value="Bromodomain_CS"/>
</dbReference>
<dbReference type="PANTHER" id="PTHR16266">
    <property type="entry name" value="WD REPEAT DOMAIN 9"/>
    <property type="match status" value="1"/>
</dbReference>
<evidence type="ECO:0000256" key="6">
    <source>
        <dbReference type="PROSITE-ProRule" id="PRU00221"/>
    </source>
</evidence>
<accession>A0A8C7I1L5</accession>
<evidence type="ECO:0000256" key="4">
    <source>
        <dbReference type="ARBA" id="ARBA00023117"/>
    </source>
</evidence>
<evidence type="ECO:0000256" key="1">
    <source>
        <dbReference type="ARBA" id="ARBA00022553"/>
    </source>
</evidence>